<dbReference type="KEGG" id="mhe:MHC_03490"/>
<proteinExistence type="predicted"/>
<evidence type="ECO:0000313" key="2">
    <source>
        <dbReference type="Proteomes" id="UP000009135"/>
    </source>
</evidence>
<protein>
    <submittedName>
        <fullName evidence="1">Uncharacterized protein</fullName>
    </submittedName>
</protein>
<name>H6N7D6_MYCHN</name>
<sequence length="198" mass="22568">MNKLMLAGVGTVTAVGGGILIFQNIPNPKTTIKDRLKKVGYSIDFDESKWSTIHGEYSKTSTNAKFKFSTETIDVGTLKTKCSNYLQSEDDDSKYEIAKRWCVEPKKISEFLAELKLTAINTTNDSEKASWEKLEEEYRKGQKEKIPNFTLKEPKSADTWKELKEQCKKLLDLSPWDNDYESSMKSTQLWCVSNVVPS</sequence>
<evidence type="ECO:0000313" key="1">
    <source>
        <dbReference type="EMBL" id="AEW45558.2"/>
    </source>
</evidence>
<gene>
    <name evidence="1" type="ordered locus">MHC_03490</name>
</gene>
<accession>H6N7D6</accession>
<dbReference type="HOGENOM" id="CLU_098620_3_0_14"/>
<organism evidence="1 2">
    <name type="scientific">Mycoplasma haemocanis (strain Illinois)</name>
    <dbReference type="NCBI Taxonomy" id="1111676"/>
    <lineage>
        <taxon>Bacteria</taxon>
        <taxon>Bacillati</taxon>
        <taxon>Mycoplasmatota</taxon>
        <taxon>Mollicutes</taxon>
        <taxon>Mycoplasmataceae</taxon>
        <taxon>Mycoplasma</taxon>
    </lineage>
</organism>
<keyword evidence="2" id="KW-1185">Reference proteome</keyword>
<dbReference type="AlphaFoldDB" id="H6N7D6"/>
<dbReference type="Proteomes" id="UP000009135">
    <property type="component" value="Chromosome"/>
</dbReference>
<dbReference type="EMBL" id="CP003199">
    <property type="protein sequence ID" value="AEW45558.2"/>
    <property type="molecule type" value="Genomic_DNA"/>
</dbReference>
<reference evidence="1 2" key="1">
    <citation type="journal article" date="2012" name="J. Bacteriol.">
        <title>Complete genome sequence of Mycoplasma haemocanis strain Illinois.</title>
        <authorList>
            <person name="do Nascimento N.C."/>
            <person name="Guimaraes A.M."/>
            <person name="Santos A.P."/>
            <person name="Sanmiguel P.J."/>
            <person name="Messick J.B."/>
        </authorList>
    </citation>
    <scope>NUCLEOTIDE SEQUENCE [LARGE SCALE GENOMIC DNA]</scope>
    <source>
        <strain evidence="1 2">Illinois</strain>
    </source>
</reference>
<dbReference type="STRING" id="1111676.MHC_03490"/>